<dbReference type="EMBL" id="ML976992">
    <property type="protein sequence ID" value="KAF1956273.1"/>
    <property type="molecule type" value="Genomic_DNA"/>
</dbReference>
<gene>
    <name evidence="2" type="ORF">CC80DRAFT_535616</name>
</gene>
<evidence type="ECO:0000313" key="3">
    <source>
        <dbReference type="Proteomes" id="UP000800035"/>
    </source>
</evidence>
<evidence type="ECO:0000313" key="2">
    <source>
        <dbReference type="EMBL" id="KAF1956273.1"/>
    </source>
</evidence>
<dbReference type="PANTHER" id="PTHR38790:SF4">
    <property type="entry name" value="2EXR DOMAIN-CONTAINING PROTEIN"/>
    <property type="match status" value="1"/>
</dbReference>
<sequence length="170" mass="19576">MTTERSLSNSSTTKPKASDPQVDHRRNEHVHRLENGLVSLNLTPKHLVAAAKANSTSRLLSLPGEIRLKIYEYALGNLFFEMYEGDIFFVSRQIYSETAILPYKLTVFHFQKYEGFLEWMDKRKPAHAAAIQHLGVEPRDIMLVEDFPLDQLKDWFPNLKTINGDFAARL</sequence>
<keyword evidence="3" id="KW-1185">Reference proteome</keyword>
<feature type="region of interest" description="Disordered" evidence="1">
    <location>
        <begin position="1"/>
        <end position="25"/>
    </location>
</feature>
<dbReference type="PANTHER" id="PTHR38790">
    <property type="entry name" value="2EXR DOMAIN-CONTAINING PROTEIN-RELATED"/>
    <property type="match status" value="1"/>
</dbReference>
<name>A0A6A5TTJ1_9PLEO</name>
<dbReference type="AlphaFoldDB" id="A0A6A5TTJ1"/>
<accession>A0A6A5TTJ1</accession>
<organism evidence="2 3">
    <name type="scientific">Byssothecium circinans</name>
    <dbReference type="NCBI Taxonomy" id="147558"/>
    <lineage>
        <taxon>Eukaryota</taxon>
        <taxon>Fungi</taxon>
        <taxon>Dikarya</taxon>
        <taxon>Ascomycota</taxon>
        <taxon>Pezizomycotina</taxon>
        <taxon>Dothideomycetes</taxon>
        <taxon>Pleosporomycetidae</taxon>
        <taxon>Pleosporales</taxon>
        <taxon>Massarineae</taxon>
        <taxon>Massarinaceae</taxon>
        <taxon>Byssothecium</taxon>
    </lineage>
</organism>
<proteinExistence type="predicted"/>
<evidence type="ECO:0000256" key="1">
    <source>
        <dbReference type="SAM" id="MobiDB-lite"/>
    </source>
</evidence>
<reference evidence="2" key="1">
    <citation type="journal article" date="2020" name="Stud. Mycol.">
        <title>101 Dothideomycetes genomes: a test case for predicting lifestyles and emergence of pathogens.</title>
        <authorList>
            <person name="Haridas S."/>
            <person name="Albert R."/>
            <person name="Binder M."/>
            <person name="Bloem J."/>
            <person name="Labutti K."/>
            <person name="Salamov A."/>
            <person name="Andreopoulos B."/>
            <person name="Baker S."/>
            <person name="Barry K."/>
            <person name="Bills G."/>
            <person name="Bluhm B."/>
            <person name="Cannon C."/>
            <person name="Castanera R."/>
            <person name="Culley D."/>
            <person name="Daum C."/>
            <person name="Ezra D."/>
            <person name="Gonzalez J."/>
            <person name="Henrissat B."/>
            <person name="Kuo A."/>
            <person name="Liang C."/>
            <person name="Lipzen A."/>
            <person name="Lutzoni F."/>
            <person name="Magnuson J."/>
            <person name="Mondo S."/>
            <person name="Nolan M."/>
            <person name="Ohm R."/>
            <person name="Pangilinan J."/>
            <person name="Park H.-J."/>
            <person name="Ramirez L."/>
            <person name="Alfaro M."/>
            <person name="Sun H."/>
            <person name="Tritt A."/>
            <person name="Yoshinaga Y."/>
            <person name="Zwiers L.-H."/>
            <person name="Turgeon B."/>
            <person name="Goodwin S."/>
            <person name="Spatafora J."/>
            <person name="Crous P."/>
            <person name="Grigoriev I."/>
        </authorList>
    </citation>
    <scope>NUCLEOTIDE SEQUENCE</scope>
    <source>
        <strain evidence="2">CBS 675.92</strain>
    </source>
</reference>
<feature type="compositionally biased region" description="Polar residues" evidence="1">
    <location>
        <begin position="1"/>
        <end position="15"/>
    </location>
</feature>
<protein>
    <submittedName>
        <fullName evidence="2">Uncharacterized protein</fullName>
    </submittedName>
</protein>
<dbReference type="OrthoDB" id="5413827at2759"/>
<dbReference type="Proteomes" id="UP000800035">
    <property type="component" value="Unassembled WGS sequence"/>
</dbReference>